<accession>A0A1I7ZZ58</accession>
<dbReference type="WBParaSite" id="L893_g31226.t1">
    <property type="protein sequence ID" value="L893_g31226.t1"/>
    <property type="gene ID" value="L893_g31226"/>
</dbReference>
<dbReference type="Proteomes" id="UP000095287">
    <property type="component" value="Unplaced"/>
</dbReference>
<feature type="compositionally biased region" description="Polar residues" evidence="1">
    <location>
        <begin position="22"/>
        <end position="31"/>
    </location>
</feature>
<proteinExistence type="predicted"/>
<protein>
    <submittedName>
        <fullName evidence="3">Ribosomal protein L15</fullName>
    </submittedName>
</protein>
<keyword evidence="2" id="KW-1185">Reference proteome</keyword>
<evidence type="ECO:0000256" key="1">
    <source>
        <dbReference type="SAM" id="MobiDB-lite"/>
    </source>
</evidence>
<sequence>MEGLIPSKKRVEKRERMRRKQVNFNNGSQSLGRGATMQGGGGLEGRRGSRTQLSFSRKFPFVKSTDRLNELNEMELITPLIRAPAKANTHKWE</sequence>
<evidence type="ECO:0000313" key="3">
    <source>
        <dbReference type="WBParaSite" id="L893_g31226.t1"/>
    </source>
</evidence>
<dbReference type="AlphaFoldDB" id="A0A1I7ZZ58"/>
<name>A0A1I7ZZ58_9BILA</name>
<feature type="region of interest" description="Disordered" evidence="1">
    <location>
        <begin position="1"/>
        <end position="51"/>
    </location>
</feature>
<reference evidence="3" key="1">
    <citation type="submission" date="2016-11" db="UniProtKB">
        <authorList>
            <consortium name="WormBaseParasite"/>
        </authorList>
    </citation>
    <scope>IDENTIFICATION</scope>
</reference>
<evidence type="ECO:0000313" key="2">
    <source>
        <dbReference type="Proteomes" id="UP000095287"/>
    </source>
</evidence>
<feature type="compositionally biased region" description="Basic residues" evidence="1">
    <location>
        <begin position="7"/>
        <end position="21"/>
    </location>
</feature>
<organism evidence="2 3">
    <name type="scientific">Steinernema glaseri</name>
    <dbReference type="NCBI Taxonomy" id="37863"/>
    <lineage>
        <taxon>Eukaryota</taxon>
        <taxon>Metazoa</taxon>
        <taxon>Ecdysozoa</taxon>
        <taxon>Nematoda</taxon>
        <taxon>Chromadorea</taxon>
        <taxon>Rhabditida</taxon>
        <taxon>Tylenchina</taxon>
        <taxon>Panagrolaimomorpha</taxon>
        <taxon>Strongyloidoidea</taxon>
        <taxon>Steinernematidae</taxon>
        <taxon>Steinernema</taxon>
    </lineage>
</organism>